<proteinExistence type="predicted"/>
<dbReference type="InterPro" id="IPR008949">
    <property type="entry name" value="Isoprenoid_synthase_dom_sf"/>
</dbReference>
<reference evidence="1 2" key="1">
    <citation type="submission" date="2019-07" db="EMBL/GenBank/DDBJ databases">
        <title>New species of Amycolatopsis and Streptomyces.</title>
        <authorList>
            <person name="Duangmal K."/>
            <person name="Teo W.F.A."/>
            <person name="Lipun K."/>
        </authorList>
    </citation>
    <scope>NUCLEOTIDE SEQUENCE [LARGE SCALE GENOMIC DNA]</scope>
    <source>
        <strain evidence="1 2">NBRC 106415</strain>
    </source>
</reference>
<dbReference type="Proteomes" id="UP000400924">
    <property type="component" value="Unassembled WGS sequence"/>
</dbReference>
<dbReference type="AlphaFoldDB" id="A0A5N8XL26"/>
<dbReference type="OrthoDB" id="4350836at2"/>
<sequence>MTPAVHALLEPYNAYMIDERHRCAAAALLNWSLTLCSCRRGASWHAQKAFHSATFAVLSAPDGATETQTLTAGKIAAFIITADDDPNEELTAMARELRMPRPVADGELGAAYHSLVDELCSQNLDPRPVKTRLADFCAAVASESHQDPGTMAWQEFRALRRNTIGAHPYNMYWIAAWNFPEPVAGSTQETLAEHVVEGTYLGNDLASAYKESRTGAAGAFLVSNSVLLMARRSGDRQAAIDAVITRYNHLVDLVGHTRHDAFGSLMCTLLDGALRSYRSLASTRYPGAGEALGSLRLTTSV</sequence>
<evidence type="ECO:0008006" key="3">
    <source>
        <dbReference type="Google" id="ProtNLM"/>
    </source>
</evidence>
<accession>A0A5N8XL26</accession>
<protein>
    <recommendedName>
        <fullName evidence="3">Terpene synthase</fullName>
    </recommendedName>
</protein>
<dbReference type="Gene3D" id="1.10.600.10">
    <property type="entry name" value="Farnesyl Diphosphate Synthase"/>
    <property type="match status" value="1"/>
</dbReference>
<organism evidence="1 2">
    <name type="scientific">Streptomyces spongiae</name>
    <dbReference type="NCBI Taxonomy" id="565072"/>
    <lineage>
        <taxon>Bacteria</taxon>
        <taxon>Bacillati</taxon>
        <taxon>Actinomycetota</taxon>
        <taxon>Actinomycetes</taxon>
        <taxon>Kitasatosporales</taxon>
        <taxon>Streptomycetaceae</taxon>
        <taxon>Streptomyces</taxon>
    </lineage>
</organism>
<dbReference type="RefSeq" id="WP_152773222.1">
    <property type="nucleotide sequence ID" value="NZ_VJZC01000161.1"/>
</dbReference>
<dbReference type="EMBL" id="VJZC01000161">
    <property type="protein sequence ID" value="MPY59756.1"/>
    <property type="molecule type" value="Genomic_DNA"/>
</dbReference>
<name>A0A5N8XL26_9ACTN</name>
<dbReference type="Pfam" id="PF19086">
    <property type="entry name" value="Terpene_syn_C_2"/>
    <property type="match status" value="1"/>
</dbReference>
<evidence type="ECO:0000313" key="2">
    <source>
        <dbReference type="Proteomes" id="UP000400924"/>
    </source>
</evidence>
<keyword evidence="2" id="KW-1185">Reference proteome</keyword>
<gene>
    <name evidence="1" type="ORF">FNH08_22090</name>
</gene>
<dbReference type="SUPFAM" id="SSF48576">
    <property type="entry name" value="Terpenoid synthases"/>
    <property type="match status" value="1"/>
</dbReference>
<evidence type="ECO:0000313" key="1">
    <source>
        <dbReference type="EMBL" id="MPY59756.1"/>
    </source>
</evidence>
<comment type="caution">
    <text evidence="1">The sequence shown here is derived from an EMBL/GenBank/DDBJ whole genome shotgun (WGS) entry which is preliminary data.</text>
</comment>